<dbReference type="GO" id="GO:0005829">
    <property type="term" value="C:cytosol"/>
    <property type="evidence" value="ECO:0007669"/>
    <property type="project" value="TreeGrafter"/>
</dbReference>
<dbReference type="FunFam" id="1.10.287.610:FF:000002">
    <property type="entry name" value="DNA ligase"/>
    <property type="match status" value="1"/>
</dbReference>
<dbReference type="NCBIfam" id="NF005932">
    <property type="entry name" value="PRK07956.1"/>
    <property type="match status" value="1"/>
</dbReference>
<dbReference type="GO" id="GO:0003911">
    <property type="term" value="F:DNA ligase (NAD+) activity"/>
    <property type="evidence" value="ECO:0007669"/>
    <property type="project" value="UniProtKB-UniRule"/>
</dbReference>
<dbReference type="Gene3D" id="3.30.470.30">
    <property type="entry name" value="DNA ligase/mRNA capping enzyme"/>
    <property type="match status" value="1"/>
</dbReference>
<dbReference type="InterPro" id="IPR004149">
    <property type="entry name" value="Znf_DNAligase_C4"/>
</dbReference>
<dbReference type="FunFam" id="1.10.150.20:FF:000007">
    <property type="entry name" value="DNA ligase"/>
    <property type="match status" value="1"/>
</dbReference>
<dbReference type="InterPro" id="IPR041663">
    <property type="entry name" value="DisA/LigA_HHH"/>
</dbReference>
<dbReference type="PROSITE" id="PS01055">
    <property type="entry name" value="DNA_LIGASE_N1"/>
    <property type="match status" value="1"/>
</dbReference>
<dbReference type="Pfam" id="PF01653">
    <property type="entry name" value="DNA_ligase_aden"/>
    <property type="match status" value="1"/>
</dbReference>
<evidence type="ECO:0000256" key="1">
    <source>
        <dbReference type="ARBA" id="ARBA00004067"/>
    </source>
</evidence>
<feature type="binding site" evidence="15">
    <location>
        <position position="400"/>
    </location>
    <ligand>
        <name>Zn(2+)</name>
        <dbReference type="ChEBI" id="CHEBI:29105"/>
    </ligand>
</feature>
<dbReference type="InterPro" id="IPR004150">
    <property type="entry name" value="NAD_DNA_ligase_OB"/>
</dbReference>
<feature type="binding site" evidence="15">
    <location>
        <position position="110"/>
    </location>
    <ligand>
        <name>NAD(+)</name>
        <dbReference type="ChEBI" id="CHEBI:57540"/>
    </ligand>
</feature>
<dbReference type="Pfam" id="PF14520">
    <property type="entry name" value="HHH_5"/>
    <property type="match status" value="1"/>
</dbReference>
<evidence type="ECO:0000256" key="5">
    <source>
        <dbReference type="ARBA" id="ARBA00022705"/>
    </source>
</evidence>
<dbReference type="NCBIfam" id="TIGR00575">
    <property type="entry name" value="dnlj"/>
    <property type="match status" value="1"/>
</dbReference>
<reference evidence="17 18" key="1">
    <citation type="journal article" date="2015" name="Int. J. Syst. Evol. Microbiol.">
        <title>Exiguobacterium enclense sp. nov., isolated from sediment.</title>
        <authorList>
            <person name="Dastager S.G."/>
            <person name="Mawlankar R."/>
            <person name="Sonalkar V.V."/>
            <person name="Thorat M.N."/>
            <person name="Mual P."/>
            <person name="Verma A."/>
            <person name="Krishnamurthi S."/>
            <person name="Tang S.K."/>
            <person name="Li W.J."/>
        </authorList>
    </citation>
    <scope>NUCLEOTIDE SEQUENCE [LARGE SCALE GENOMIC DNA]</scope>
    <source>
        <strain evidence="17 18">NIO-1109</strain>
    </source>
</reference>
<dbReference type="RefSeq" id="WP_047394971.1">
    <property type="nucleotide sequence ID" value="NZ_FMYN01000005.1"/>
</dbReference>
<name>A0A0V8GCR3_9BACL</name>
<proteinExistence type="inferred from homology"/>
<evidence type="ECO:0000256" key="7">
    <source>
        <dbReference type="ARBA" id="ARBA00022763"/>
    </source>
</evidence>
<evidence type="ECO:0000256" key="3">
    <source>
        <dbReference type="ARBA" id="ARBA00013308"/>
    </source>
</evidence>
<keyword evidence="12 15" id="KW-0464">Manganese</keyword>
<evidence type="ECO:0000256" key="14">
    <source>
        <dbReference type="ARBA" id="ARBA00060881"/>
    </source>
</evidence>
<feature type="binding site" evidence="15">
    <location>
        <position position="133"/>
    </location>
    <ligand>
        <name>NAD(+)</name>
        <dbReference type="ChEBI" id="CHEBI:57540"/>
    </ligand>
</feature>
<evidence type="ECO:0000256" key="13">
    <source>
        <dbReference type="ARBA" id="ARBA00034005"/>
    </source>
</evidence>
<comment type="catalytic activity">
    <reaction evidence="13 15">
        <text>NAD(+) + (deoxyribonucleotide)n-3'-hydroxyl + 5'-phospho-(deoxyribonucleotide)m = (deoxyribonucleotide)n+m + AMP + beta-nicotinamide D-nucleotide.</text>
        <dbReference type="EC" id="6.5.1.2"/>
    </reaction>
</comment>
<feature type="binding site" evidence="15">
    <location>
        <begin position="80"/>
        <end position="81"/>
    </location>
    <ligand>
        <name>NAD(+)</name>
        <dbReference type="ChEBI" id="CHEBI:57540"/>
    </ligand>
</feature>
<keyword evidence="17" id="KW-0560">Oxidoreductase</keyword>
<dbReference type="InterPro" id="IPR018239">
    <property type="entry name" value="DNA_ligase_AS"/>
</dbReference>
<dbReference type="Pfam" id="PF12826">
    <property type="entry name" value="HHH_2"/>
    <property type="match status" value="1"/>
</dbReference>
<keyword evidence="4 15" id="KW-0436">Ligase</keyword>
<dbReference type="GO" id="GO:0006281">
    <property type="term" value="P:DNA repair"/>
    <property type="evidence" value="ECO:0007669"/>
    <property type="project" value="UniProtKB-KW"/>
</dbReference>
<dbReference type="Proteomes" id="UP000053797">
    <property type="component" value="Unassembled WGS sequence"/>
</dbReference>
<dbReference type="PANTHER" id="PTHR23389:SF9">
    <property type="entry name" value="DNA LIGASE"/>
    <property type="match status" value="1"/>
</dbReference>
<dbReference type="InterPro" id="IPR036420">
    <property type="entry name" value="BRCT_dom_sf"/>
</dbReference>
<comment type="caution">
    <text evidence="17">The sequence shown here is derived from an EMBL/GenBank/DDBJ whole genome shotgun (WGS) entry which is preliminary data.</text>
</comment>
<dbReference type="CDD" id="cd17748">
    <property type="entry name" value="BRCT_DNA_ligase_like"/>
    <property type="match status" value="1"/>
</dbReference>
<dbReference type="FunFam" id="1.10.150.20:FF:000006">
    <property type="entry name" value="DNA ligase"/>
    <property type="match status" value="1"/>
</dbReference>
<dbReference type="InterPro" id="IPR013839">
    <property type="entry name" value="DNAligase_adenylation"/>
</dbReference>
<feature type="binding site" evidence="15">
    <location>
        <position position="306"/>
    </location>
    <ligand>
        <name>NAD(+)</name>
        <dbReference type="ChEBI" id="CHEBI:57540"/>
    </ligand>
</feature>
<dbReference type="Gene3D" id="1.10.150.20">
    <property type="entry name" value="5' to 3' exonuclease, C-terminal subdomain"/>
    <property type="match status" value="2"/>
</dbReference>
<dbReference type="GO" id="GO:0051213">
    <property type="term" value="F:dioxygenase activity"/>
    <property type="evidence" value="ECO:0007669"/>
    <property type="project" value="UniProtKB-KW"/>
</dbReference>
<evidence type="ECO:0000256" key="9">
    <source>
        <dbReference type="ARBA" id="ARBA00022842"/>
    </source>
</evidence>
<dbReference type="SUPFAM" id="SSF52113">
    <property type="entry name" value="BRCT domain"/>
    <property type="match status" value="1"/>
</dbReference>
<accession>A0A0V8GCR3</accession>
<dbReference type="GO" id="GO:0046872">
    <property type="term" value="F:metal ion binding"/>
    <property type="evidence" value="ECO:0007669"/>
    <property type="project" value="UniProtKB-KW"/>
</dbReference>
<dbReference type="EC" id="6.5.1.2" evidence="2 15"/>
<dbReference type="GO" id="GO:0006260">
    <property type="term" value="P:DNA replication"/>
    <property type="evidence" value="ECO:0007669"/>
    <property type="project" value="UniProtKB-KW"/>
</dbReference>
<dbReference type="Gene3D" id="6.20.10.30">
    <property type="match status" value="1"/>
</dbReference>
<keyword evidence="6 15" id="KW-0479">Metal-binding</keyword>
<feature type="active site" description="N6-AMP-lysine intermediate" evidence="15">
    <location>
        <position position="112"/>
    </location>
</feature>
<evidence type="ECO:0000256" key="15">
    <source>
        <dbReference type="HAMAP-Rule" id="MF_01588"/>
    </source>
</evidence>
<dbReference type="SMART" id="SM00532">
    <property type="entry name" value="LIGANc"/>
    <property type="match status" value="1"/>
</dbReference>
<dbReference type="Pfam" id="PF03119">
    <property type="entry name" value="DNA_ligase_ZBD"/>
    <property type="match status" value="1"/>
</dbReference>
<dbReference type="InterPro" id="IPR012340">
    <property type="entry name" value="NA-bd_OB-fold"/>
</dbReference>
<keyword evidence="10 15" id="KW-0520">NAD</keyword>
<dbReference type="PANTHER" id="PTHR23389">
    <property type="entry name" value="CHROMOSOME TRANSMISSION FIDELITY FACTOR 18"/>
    <property type="match status" value="1"/>
</dbReference>
<evidence type="ECO:0000256" key="11">
    <source>
        <dbReference type="ARBA" id="ARBA00023204"/>
    </source>
</evidence>
<evidence type="ECO:0000313" key="18">
    <source>
        <dbReference type="Proteomes" id="UP000053797"/>
    </source>
</evidence>
<dbReference type="AlphaFoldDB" id="A0A0V8GCR3"/>
<dbReference type="GeneID" id="90838352"/>
<dbReference type="HAMAP" id="MF_01588">
    <property type="entry name" value="DNA_ligase_A"/>
    <property type="match status" value="1"/>
</dbReference>
<dbReference type="PROSITE" id="PS50172">
    <property type="entry name" value="BRCT"/>
    <property type="match status" value="1"/>
</dbReference>
<feature type="binding site" evidence="15">
    <location>
        <position position="282"/>
    </location>
    <ligand>
        <name>NAD(+)</name>
        <dbReference type="ChEBI" id="CHEBI:57540"/>
    </ligand>
</feature>
<dbReference type="SMART" id="SM00278">
    <property type="entry name" value="HhH1"/>
    <property type="match status" value="3"/>
</dbReference>
<dbReference type="GO" id="GO:0003677">
    <property type="term" value="F:DNA binding"/>
    <property type="evidence" value="ECO:0007669"/>
    <property type="project" value="InterPro"/>
</dbReference>
<evidence type="ECO:0000256" key="10">
    <source>
        <dbReference type="ARBA" id="ARBA00023027"/>
    </source>
</evidence>
<evidence type="ECO:0000256" key="8">
    <source>
        <dbReference type="ARBA" id="ARBA00022833"/>
    </source>
</evidence>
<dbReference type="InterPro" id="IPR003583">
    <property type="entry name" value="Hlx-hairpin-Hlx_DNA-bd_motif"/>
</dbReference>
<gene>
    <name evidence="15 17" type="primary">ligA</name>
    <name evidence="17" type="ORF">AS033_12985</name>
</gene>
<dbReference type="InterPro" id="IPR001679">
    <property type="entry name" value="DNA_ligase"/>
</dbReference>
<dbReference type="Gene3D" id="3.40.50.10190">
    <property type="entry name" value="BRCT domain"/>
    <property type="match status" value="1"/>
</dbReference>
<keyword evidence="8 15" id="KW-0862">Zinc</keyword>
<dbReference type="EMBL" id="LNQL01000005">
    <property type="protein sequence ID" value="KSU48051.1"/>
    <property type="molecule type" value="Genomic_DNA"/>
</dbReference>
<evidence type="ECO:0000313" key="17">
    <source>
        <dbReference type="EMBL" id="KSU48051.1"/>
    </source>
</evidence>
<keyword evidence="11 15" id="KW-0234">DNA repair</keyword>
<dbReference type="OrthoDB" id="9759736at2"/>
<dbReference type="SMART" id="SM00292">
    <property type="entry name" value="BRCT"/>
    <property type="match status" value="1"/>
</dbReference>
<dbReference type="InterPro" id="IPR013840">
    <property type="entry name" value="DNAligase_N"/>
</dbReference>
<dbReference type="Pfam" id="PF00533">
    <property type="entry name" value="BRCT"/>
    <property type="match status" value="1"/>
</dbReference>
<evidence type="ECO:0000256" key="2">
    <source>
        <dbReference type="ARBA" id="ARBA00012722"/>
    </source>
</evidence>
<dbReference type="SUPFAM" id="SSF47781">
    <property type="entry name" value="RuvA domain 2-like"/>
    <property type="match status" value="1"/>
</dbReference>
<feature type="binding site" evidence="15">
    <location>
        <position position="423"/>
    </location>
    <ligand>
        <name>Zn(2+)</name>
        <dbReference type="ChEBI" id="CHEBI:29105"/>
    </ligand>
</feature>
<feature type="binding site" evidence="15">
    <location>
        <position position="403"/>
    </location>
    <ligand>
        <name>Zn(2+)</name>
        <dbReference type="ChEBI" id="CHEBI:29105"/>
    </ligand>
</feature>
<keyword evidence="5 15" id="KW-0235">DNA replication</keyword>
<evidence type="ECO:0000256" key="12">
    <source>
        <dbReference type="ARBA" id="ARBA00023211"/>
    </source>
</evidence>
<keyword evidence="7 15" id="KW-0227">DNA damage</keyword>
<feature type="binding site" evidence="15">
    <location>
        <position position="418"/>
    </location>
    <ligand>
        <name>Zn(2+)</name>
        <dbReference type="ChEBI" id="CHEBI:29105"/>
    </ligand>
</feature>
<dbReference type="InterPro" id="IPR010994">
    <property type="entry name" value="RuvA_2-like"/>
</dbReference>
<dbReference type="FunFam" id="3.30.470.30:FF:000001">
    <property type="entry name" value="DNA ligase"/>
    <property type="match status" value="1"/>
</dbReference>
<dbReference type="SUPFAM" id="SSF50249">
    <property type="entry name" value="Nucleic acid-binding proteins"/>
    <property type="match status" value="1"/>
</dbReference>
<organism evidence="17 18">
    <name type="scientific">Exiguobacterium indicum</name>
    <dbReference type="NCBI Taxonomy" id="296995"/>
    <lineage>
        <taxon>Bacteria</taxon>
        <taxon>Bacillati</taxon>
        <taxon>Bacillota</taxon>
        <taxon>Bacilli</taxon>
        <taxon>Bacillales</taxon>
        <taxon>Bacillales Family XII. Incertae Sedis</taxon>
        <taxon>Exiguobacterium</taxon>
    </lineage>
</organism>
<dbReference type="PIRSF" id="PIRSF001604">
    <property type="entry name" value="LigA"/>
    <property type="match status" value="1"/>
</dbReference>
<feature type="domain" description="BRCT" evidence="16">
    <location>
        <begin position="583"/>
        <end position="664"/>
    </location>
</feature>
<dbReference type="Gene3D" id="1.10.287.610">
    <property type="entry name" value="Helix hairpin bin"/>
    <property type="match status" value="1"/>
</dbReference>
<comment type="cofactor">
    <cofactor evidence="15">
        <name>Mg(2+)</name>
        <dbReference type="ChEBI" id="CHEBI:18420"/>
    </cofactor>
    <cofactor evidence="15">
        <name>Mn(2+)</name>
        <dbReference type="ChEBI" id="CHEBI:29035"/>
    </cofactor>
</comment>
<dbReference type="Gene3D" id="2.40.50.140">
    <property type="entry name" value="Nucleic acid-binding proteins"/>
    <property type="match status" value="1"/>
</dbReference>
<comment type="similarity">
    <text evidence="14 15">Belongs to the NAD-dependent DNA ligase family. LigA subfamily.</text>
</comment>
<dbReference type="Pfam" id="PF03120">
    <property type="entry name" value="OB_DNA_ligase"/>
    <property type="match status" value="1"/>
</dbReference>
<evidence type="ECO:0000256" key="6">
    <source>
        <dbReference type="ARBA" id="ARBA00022723"/>
    </source>
</evidence>
<protein>
    <recommendedName>
        <fullName evidence="3 15">DNA ligase</fullName>
        <ecNumber evidence="2 15">6.5.1.2</ecNumber>
    </recommendedName>
    <alternativeName>
        <fullName evidence="15">Polydeoxyribonucleotide synthase [NAD(+)]</fullName>
    </alternativeName>
</protein>
<evidence type="ECO:0000259" key="16">
    <source>
        <dbReference type="PROSITE" id="PS50172"/>
    </source>
</evidence>
<dbReference type="SUPFAM" id="SSF56091">
    <property type="entry name" value="DNA ligase/mRNA capping enzyme, catalytic domain"/>
    <property type="match status" value="1"/>
</dbReference>
<comment type="function">
    <text evidence="1 15">DNA ligase that catalyzes the formation of phosphodiester linkages between 5'-phosphoryl and 3'-hydroxyl groups in double-stranded DNA using NAD as a coenzyme and as the energy source for the reaction. It is essential for DNA replication and repair of damaged DNA.</text>
</comment>
<dbReference type="CDD" id="cd00114">
    <property type="entry name" value="LIGANc"/>
    <property type="match status" value="1"/>
</dbReference>
<feature type="binding site" evidence="15">
    <location>
        <begin position="31"/>
        <end position="35"/>
    </location>
    <ligand>
        <name>NAD(+)</name>
        <dbReference type="ChEBI" id="CHEBI:57540"/>
    </ligand>
</feature>
<dbReference type="InterPro" id="IPR001357">
    <property type="entry name" value="BRCT_dom"/>
</dbReference>
<dbReference type="FunFam" id="2.40.50.140:FF:000012">
    <property type="entry name" value="DNA ligase"/>
    <property type="match status" value="1"/>
</dbReference>
<keyword evidence="9 15" id="KW-0460">Magnesium</keyword>
<keyword evidence="17" id="KW-0223">Dioxygenase</keyword>
<feature type="binding site" evidence="15">
    <location>
        <position position="167"/>
    </location>
    <ligand>
        <name>NAD(+)</name>
        <dbReference type="ChEBI" id="CHEBI:57540"/>
    </ligand>
</feature>
<evidence type="ECO:0000256" key="4">
    <source>
        <dbReference type="ARBA" id="ARBA00022598"/>
    </source>
</evidence>
<sequence>MDASQRIDEIRQTLNRYSYEYYVLDQPTVPDATYDQLLRELTELETEHPELITPDSPTQRVGAAPLEAFEKVTHDLPMLSLGNVFDETEIREWVARIERSLGRSTTYVAELKFDGLAISLKYEDGRFVRGATRGDGTVGENITQNLRTIKALPLRLQAEETVEVRGEAYMPKQSFERLNEDRASREETLFANPRNAAAGSLRQLDSSITASRNLSLFVYGVGVNTLTARSHSEAMAQLASLGLPTNQHMQTCETVEEILAYIAHWTEARASLPYEIDGIVLKVDRYDDQEELGFTAKSPRFATAYKFAAEEVMTTVEDVDFSVGRTGKVTPRARFAPVVVAGSTVTYATLHNADFIAEKDIRLQDSVIIKKAGDVIPAVVQVVTAERTGEETPIVFPTHCPACQSELVRLEGEVDIRCVSPECPAQLMEGIIHFVSRQAMNIDGLGEKVVRQLYDHEAIRTIADLYRLDREELLTFDRMGETSVDKLLAAIEASKQNSVERLLFGLGIRLVGQKAAYLLAERFDSLAGIAAASYDEIVAIDGIGGKIADSIVKYFEHPEAQALIRDLEQLGVNQRFLGERVDQTNAPLGGKTIVLTGTLESLKRSEAGKRLEALGADVTGSVSKKTDVLVAGEKAGSKLTKAESLGIEIWDEARLLEELAKHEA</sequence>